<feature type="domain" description="Aminotransferase class V" evidence="9">
    <location>
        <begin position="3"/>
        <end position="364"/>
    </location>
</feature>
<dbReference type="Proteomes" id="UP000245872">
    <property type="component" value="Chromosome"/>
</dbReference>
<dbReference type="Gene3D" id="1.10.260.50">
    <property type="match status" value="1"/>
</dbReference>
<keyword evidence="6" id="KW-0408">Iron</keyword>
<dbReference type="InterPro" id="IPR015424">
    <property type="entry name" value="PyrdxlP-dep_Trfase"/>
</dbReference>
<name>A0A2Z3LET9_9BACT</name>
<dbReference type="PIRSF" id="PIRSF005572">
    <property type="entry name" value="NifS"/>
    <property type="match status" value="1"/>
</dbReference>
<comment type="similarity">
    <text evidence="2">Belongs to the class-V pyridoxal-phosphate-dependent aminotransferase family. NifS/IscS subfamily.</text>
</comment>
<dbReference type="GO" id="GO:0046872">
    <property type="term" value="F:metal ion binding"/>
    <property type="evidence" value="ECO:0007669"/>
    <property type="project" value="UniProtKB-KW"/>
</dbReference>
<protein>
    <submittedName>
        <fullName evidence="10">Cysteine desulfurase IscS</fullName>
        <ecNumber evidence="10">2.8.1.7</ecNumber>
    </submittedName>
</protein>
<evidence type="ECO:0000256" key="7">
    <source>
        <dbReference type="ARBA" id="ARBA00023014"/>
    </source>
</evidence>
<evidence type="ECO:0000256" key="8">
    <source>
        <dbReference type="ARBA" id="ARBA00050776"/>
    </source>
</evidence>
<keyword evidence="7" id="KW-0411">Iron-sulfur</keyword>
<dbReference type="InterPro" id="IPR016454">
    <property type="entry name" value="Cysteine_dSase"/>
</dbReference>
<dbReference type="PANTHER" id="PTHR11601">
    <property type="entry name" value="CYSTEINE DESULFURYLASE FAMILY MEMBER"/>
    <property type="match status" value="1"/>
</dbReference>
<evidence type="ECO:0000256" key="6">
    <source>
        <dbReference type="ARBA" id="ARBA00023004"/>
    </source>
</evidence>
<dbReference type="Gene3D" id="3.90.1150.10">
    <property type="entry name" value="Aspartate Aminotransferase, domain 1"/>
    <property type="match status" value="1"/>
</dbReference>
<dbReference type="GO" id="GO:0031071">
    <property type="term" value="F:cysteine desulfurase activity"/>
    <property type="evidence" value="ECO:0007669"/>
    <property type="project" value="UniProtKB-EC"/>
</dbReference>
<evidence type="ECO:0000256" key="4">
    <source>
        <dbReference type="ARBA" id="ARBA00022723"/>
    </source>
</evidence>
<dbReference type="KEGG" id="cher:DK880_00908"/>
<reference evidence="10 11" key="1">
    <citation type="submission" date="2018-05" db="EMBL/GenBank/DDBJ databases">
        <title>Candidatus Cardinium hertigii Genome Assembly.</title>
        <authorList>
            <person name="Showmaker K.C."/>
            <person name="Walden K.O."/>
            <person name="Fields C.J."/>
            <person name="Lambert K.N."/>
            <person name="Hudson M.E."/>
        </authorList>
    </citation>
    <scope>NUCLEOTIDE SEQUENCE [LARGE SCALE GENOMIC DNA]</scope>
    <source>
        <strain evidence="11">cHgTN10</strain>
    </source>
</reference>
<keyword evidence="3 10" id="KW-0808">Transferase</keyword>
<keyword evidence="11" id="KW-1185">Reference proteome</keyword>
<dbReference type="EMBL" id="CP029619">
    <property type="protein sequence ID" value="AWN82206.1"/>
    <property type="molecule type" value="Genomic_DNA"/>
</dbReference>
<evidence type="ECO:0000313" key="10">
    <source>
        <dbReference type="EMBL" id="AWN82206.1"/>
    </source>
</evidence>
<proteinExistence type="inferred from homology"/>
<dbReference type="PANTHER" id="PTHR11601:SF34">
    <property type="entry name" value="CYSTEINE DESULFURASE"/>
    <property type="match status" value="1"/>
</dbReference>
<evidence type="ECO:0000313" key="11">
    <source>
        <dbReference type="Proteomes" id="UP000245872"/>
    </source>
</evidence>
<keyword evidence="4" id="KW-0479">Metal-binding</keyword>
<comment type="cofactor">
    <cofactor evidence="1">
        <name>pyridoxal 5'-phosphate</name>
        <dbReference type="ChEBI" id="CHEBI:597326"/>
    </cofactor>
</comment>
<comment type="catalytic activity">
    <reaction evidence="8">
        <text>(sulfur carrier)-H + L-cysteine = (sulfur carrier)-SH + L-alanine</text>
        <dbReference type="Rhea" id="RHEA:43892"/>
        <dbReference type="Rhea" id="RHEA-COMP:14737"/>
        <dbReference type="Rhea" id="RHEA-COMP:14739"/>
        <dbReference type="ChEBI" id="CHEBI:29917"/>
        <dbReference type="ChEBI" id="CHEBI:35235"/>
        <dbReference type="ChEBI" id="CHEBI:57972"/>
        <dbReference type="ChEBI" id="CHEBI:64428"/>
        <dbReference type="EC" id="2.8.1.7"/>
    </reaction>
</comment>
<dbReference type="Pfam" id="PF00266">
    <property type="entry name" value="Aminotran_5"/>
    <property type="match status" value="1"/>
</dbReference>
<gene>
    <name evidence="10" type="primary">iscS</name>
    <name evidence="10" type="ORF">DK880_00908</name>
</gene>
<evidence type="ECO:0000259" key="9">
    <source>
        <dbReference type="Pfam" id="PF00266"/>
    </source>
</evidence>
<sequence length="375" mass="40742">MAIYLDNAATTLIDPAVLTAMLPYLTQLCGNPSSIHRYGCQAKSAVEKARKKIAQLLNIAPAELVFTSGGTEGNNMLLRGIVEAKQIKYVLTSELEHLSVRMPLVQLAKQGKLSVTYLPVDGKGTLAFDAIEKWLKRHSNALVSFMHVNHEIGNVTDIERIGLLCRQYGAYFHSDMVQGMYCFSHDFSALPIQLAVGSGHKIHAPKGIGFAYIEASLSVDPLIYGGSQELNRRGGTENVAYIVGLAQALEIAYRDRTKTVAYLLSIKQYMIALLKACLPNVIFNGHSSDLTRSNPALLSITLPGREDNDMLIHNLAIHGIAAAEGSACSSGSAIASPVIAALQGEHNQAIRFSFSKYTTHEEIAKTVEVLRHLAL</sequence>
<dbReference type="InterPro" id="IPR015422">
    <property type="entry name" value="PyrdxlP-dep_Trfase_small"/>
</dbReference>
<dbReference type="GO" id="GO:0051536">
    <property type="term" value="F:iron-sulfur cluster binding"/>
    <property type="evidence" value="ECO:0007669"/>
    <property type="project" value="UniProtKB-KW"/>
</dbReference>
<evidence type="ECO:0000256" key="3">
    <source>
        <dbReference type="ARBA" id="ARBA00022679"/>
    </source>
</evidence>
<dbReference type="InterPro" id="IPR000192">
    <property type="entry name" value="Aminotrans_V_dom"/>
</dbReference>
<evidence type="ECO:0000256" key="5">
    <source>
        <dbReference type="ARBA" id="ARBA00022898"/>
    </source>
</evidence>
<dbReference type="RefSeq" id="WP_109997590.1">
    <property type="nucleotide sequence ID" value="NZ_CP029619.1"/>
</dbReference>
<dbReference type="SUPFAM" id="SSF53383">
    <property type="entry name" value="PLP-dependent transferases"/>
    <property type="match status" value="1"/>
</dbReference>
<dbReference type="OrthoDB" id="9804366at2"/>
<organism evidence="10 11">
    <name type="scientific">Candidatus Cardinium hertigii</name>
    <dbReference type="NCBI Taxonomy" id="247481"/>
    <lineage>
        <taxon>Bacteria</taxon>
        <taxon>Pseudomonadati</taxon>
        <taxon>Bacteroidota</taxon>
        <taxon>Cytophagia</taxon>
        <taxon>Cytophagales</taxon>
        <taxon>Amoebophilaceae</taxon>
        <taxon>Candidatus Cardinium</taxon>
    </lineage>
</organism>
<dbReference type="EC" id="2.8.1.7" evidence="10"/>
<dbReference type="InterPro" id="IPR015421">
    <property type="entry name" value="PyrdxlP-dep_Trfase_major"/>
</dbReference>
<evidence type="ECO:0000256" key="2">
    <source>
        <dbReference type="ARBA" id="ARBA00006490"/>
    </source>
</evidence>
<dbReference type="Gene3D" id="3.40.640.10">
    <property type="entry name" value="Type I PLP-dependent aspartate aminotransferase-like (Major domain)"/>
    <property type="match status" value="1"/>
</dbReference>
<evidence type="ECO:0000256" key="1">
    <source>
        <dbReference type="ARBA" id="ARBA00001933"/>
    </source>
</evidence>
<dbReference type="AlphaFoldDB" id="A0A2Z3LET9"/>
<accession>A0A2Z3LET9</accession>
<keyword evidence="5" id="KW-0663">Pyridoxal phosphate</keyword>